<dbReference type="Proteomes" id="UP000031014">
    <property type="component" value="Unassembled WGS sequence"/>
</dbReference>
<evidence type="ECO:0000313" key="1">
    <source>
        <dbReference type="EMBL" id="GAM14681.1"/>
    </source>
</evidence>
<dbReference type="AlphaFoldDB" id="A0A0A8X935"/>
<comment type="caution">
    <text evidence="1">The sequence shown here is derived from an EMBL/GenBank/DDBJ whole genome shotgun (WGS) entry which is preliminary data.</text>
</comment>
<reference evidence="1 2" key="1">
    <citation type="submission" date="2013-06" db="EMBL/GenBank/DDBJ databases">
        <title>Whole genome shotgun sequence of Bacillus selenatarsenatis SF-1.</title>
        <authorList>
            <person name="Kuroda M."/>
            <person name="Sei K."/>
            <person name="Yamashita M."/>
            <person name="Ike M."/>
        </authorList>
    </citation>
    <scope>NUCLEOTIDE SEQUENCE [LARGE SCALE GENOMIC DNA]</scope>
    <source>
        <strain evidence="1 2">SF-1</strain>
    </source>
</reference>
<gene>
    <name evidence="1" type="ORF">SAMD00020551_2834</name>
</gene>
<name>A0A0A8X935_MESS1</name>
<dbReference type="EMBL" id="BASE01000066">
    <property type="protein sequence ID" value="GAM14681.1"/>
    <property type="molecule type" value="Genomic_DNA"/>
</dbReference>
<keyword evidence="2" id="KW-1185">Reference proteome</keyword>
<dbReference type="RefSeq" id="WP_041966414.1">
    <property type="nucleotide sequence ID" value="NZ_BASE01000066.1"/>
</dbReference>
<accession>A0A0A8X935</accession>
<organism evidence="1 2">
    <name type="scientific">Mesobacillus selenatarsenatis (strain DSM 18680 / JCM 14380 / FERM P-15431 / SF-1)</name>
    <dbReference type="NCBI Taxonomy" id="1321606"/>
    <lineage>
        <taxon>Bacteria</taxon>
        <taxon>Bacillati</taxon>
        <taxon>Bacillota</taxon>
        <taxon>Bacilli</taxon>
        <taxon>Bacillales</taxon>
        <taxon>Bacillaceae</taxon>
        <taxon>Mesobacillus</taxon>
    </lineage>
</organism>
<sequence>MSVYENLDLNEFVEKLVNATNTDKVKWQRVLKDKQMKLVDRSTNYTTIKDPFYSKNKQGEVVVVGKLEKKVYYEEDQYYYDDIYFLTFTDSFFNYPTTFSDQAEVSLSFQIELGKLHRLIQIKTNKIKEKIDNWFD</sequence>
<evidence type="ECO:0000313" key="2">
    <source>
        <dbReference type="Proteomes" id="UP000031014"/>
    </source>
</evidence>
<protein>
    <submittedName>
        <fullName evidence="1">Uncharacterized protein</fullName>
    </submittedName>
</protein>
<proteinExistence type="predicted"/>